<dbReference type="PROSITE" id="PS51186">
    <property type="entry name" value="GNAT"/>
    <property type="match status" value="1"/>
</dbReference>
<dbReference type="Gene3D" id="3.40.630.30">
    <property type="match status" value="1"/>
</dbReference>
<evidence type="ECO:0000256" key="2">
    <source>
        <dbReference type="ARBA" id="ARBA00023315"/>
    </source>
</evidence>
<evidence type="ECO:0000256" key="1">
    <source>
        <dbReference type="ARBA" id="ARBA00022679"/>
    </source>
</evidence>
<dbReference type="PANTHER" id="PTHR43792:SF8">
    <property type="entry name" value="[RIBOSOMAL PROTEIN US5]-ALANINE N-ACETYLTRANSFERASE"/>
    <property type="match status" value="1"/>
</dbReference>
<dbReference type="InterPro" id="IPR000182">
    <property type="entry name" value="GNAT_dom"/>
</dbReference>
<comment type="caution">
    <text evidence="5">The sequence shown here is derived from an EMBL/GenBank/DDBJ whole genome shotgun (WGS) entry which is preliminary data.</text>
</comment>
<evidence type="ECO:0000259" key="4">
    <source>
        <dbReference type="PROSITE" id="PS51186"/>
    </source>
</evidence>
<keyword evidence="6" id="KW-1185">Reference proteome</keyword>
<dbReference type="RefSeq" id="WP_176634826.1">
    <property type="nucleotide sequence ID" value="NZ_JAAMFM010000011.1"/>
</dbReference>
<dbReference type="InterPro" id="IPR016181">
    <property type="entry name" value="Acyl_CoA_acyltransferase"/>
</dbReference>
<organism evidence="5 6">
    <name type="scientific">Arthrobacter wenxiniae</name>
    <dbReference type="NCBI Taxonomy" id="2713570"/>
    <lineage>
        <taxon>Bacteria</taxon>
        <taxon>Bacillati</taxon>
        <taxon>Actinomycetota</taxon>
        <taxon>Actinomycetes</taxon>
        <taxon>Micrococcales</taxon>
        <taxon>Micrococcaceae</taxon>
        <taxon>Arthrobacter</taxon>
    </lineage>
</organism>
<proteinExistence type="inferred from homology"/>
<dbReference type="SUPFAM" id="SSF55729">
    <property type="entry name" value="Acyl-CoA N-acyltransferases (Nat)"/>
    <property type="match status" value="1"/>
</dbReference>
<dbReference type="InterPro" id="IPR051531">
    <property type="entry name" value="N-acetyltransferase"/>
</dbReference>
<dbReference type="EMBL" id="JAAMFM010000011">
    <property type="protein sequence ID" value="NVM95099.1"/>
    <property type="molecule type" value="Genomic_DNA"/>
</dbReference>
<dbReference type="GO" id="GO:0005737">
    <property type="term" value="C:cytoplasm"/>
    <property type="evidence" value="ECO:0007669"/>
    <property type="project" value="TreeGrafter"/>
</dbReference>
<feature type="domain" description="N-acetyltransferase" evidence="4">
    <location>
        <begin position="9"/>
        <end position="176"/>
    </location>
</feature>
<sequence>MTAALQDSVSIRPLALSDAAALARCHARNRAYLQPWEPVRPESFYTAAGQRERLAVSLAEQAAGRSFFWAVVDAGRLAGCISLTDVVRGAFQNGHVGYWVAEDRQGRGLATTAVGFVGAFATELGLHRLQAGTLVHNTASRKVLARNGFAEIGTAPNYIRINGSWQDHVLYQKVLHG</sequence>
<dbReference type="GO" id="GO:0008999">
    <property type="term" value="F:protein-N-terminal-alanine acetyltransferase activity"/>
    <property type="evidence" value="ECO:0007669"/>
    <property type="project" value="TreeGrafter"/>
</dbReference>
<accession>A0A7Y7IGL3</accession>
<name>A0A7Y7IGL3_9MICC</name>
<evidence type="ECO:0000256" key="3">
    <source>
        <dbReference type="ARBA" id="ARBA00038502"/>
    </source>
</evidence>
<dbReference type="Proteomes" id="UP000543556">
    <property type="component" value="Unassembled WGS sequence"/>
</dbReference>
<reference evidence="5 6" key="1">
    <citation type="submission" date="2020-02" db="EMBL/GenBank/DDBJ databases">
        <title>Genome sequence of strain AETb3-4.</title>
        <authorList>
            <person name="Gao J."/>
            <person name="Zhang X."/>
        </authorList>
    </citation>
    <scope>NUCLEOTIDE SEQUENCE [LARGE SCALE GENOMIC DNA]</scope>
    <source>
        <strain evidence="5 6">AETb3-4</strain>
    </source>
</reference>
<dbReference type="CDD" id="cd04301">
    <property type="entry name" value="NAT_SF"/>
    <property type="match status" value="1"/>
</dbReference>
<protein>
    <submittedName>
        <fullName evidence="5">GNAT family N-acetyltransferase</fullName>
    </submittedName>
</protein>
<keyword evidence="2" id="KW-0012">Acyltransferase</keyword>
<dbReference type="PANTHER" id="PTHR43792">
    <property type="entry name" value="GNAT FAMILY, PUTATIVE (AFU_ORTHOLOGUE AFUA_3G00765)-RELATED-RELATED"/>
    <property type="match status" value="1"/>
</dbReference>
<dbReference type="AlphaFoldDB" id="A0A7Y7IGL3"/>
<keyword evidence="1 5" id="KW-0808">Transferase</keyword>
<evidence type="ECO:0000313" key="6">
    <source>
        <dbReference type="Proteomes" id="UP000543556"/>
    </source>
</evidence>
<evidence type="ECO:0000313" key="5">
    <source>
        <dbReference type="EMBL" id="NVM95099.1"/>
    </source>
</evidence>
<comment type="similarity">
    <text evidence="3">Belongs to the acetyltransferase family. RimJ subfamily.</text>
</comment>
<dbReference type="Pfam" id="PF13302">
    <property type="entry name" value="Acetyltransf_3"/>
    <property type="match status" value="1"/>
</dbReference>
<gene>
    <name evidence="5" type="ORF">G6034_09250</name>
</gene>